<organism evidence="1 2">
    <name type="scientific">Streptomyces polychromogenes</name>
    <dbReference type="NCBI Taxonomy" id="67342"/>
    <lineage>
        <taxon>Bacteria</taxon>
        <taxon>Bacillati</taxon>
        <taxon>Actinomycetota</taxon>
        <taxon>Actinomycetes</taxon>
        <taxon>Kitasatosporales</taxon>
        <taxon>Streptomycetaceae</taxon>
        <taxon>Streptomyces</taxon>
    </lineage>
</organism>
<name>A0ABN0VF20_9ACTN</name>
<dbReference type="SUPFAM" id="SSF54909">
    <property type="entry name" value="Dimeric alpha+beta barrel"/>
    <property type="match status" value="1"/>
</dbReference>
<dbReference type="InterPro" id="IPR011008">
    <property type="entry name" value="Dimeric_a/b-barrel"/>
</dbReference>
<evidence type="ECO:0000313" key="1">
    <source>
        <dbReference type="EMBL" id="GAA0294435.1"/>
    </source>
</evidence>
<evidence type="ECO:0000313" key="2">
    <source>
        <dbReference type="Proteomes" id="UP001501867"/>
    </source>
</evidence>
<accession>A0ABN0VF20</accession>
<proteinExistence type="predicted"/>
<gene>
    <name evidence="1" type="ORF">GCM10010302_36360</name>
</gene>
<protein>
    <recommendedName>
        <fullName evidence="3">ABM domain-containing protein</fullName>
    </recommendedName>
</protein>
<sequence length="112" mass="11776">MEGGEEMRTMTGQVLSEVSGVVAAGREAGLVAAYRELVTRPLPDGLVRTELLGGPDGHWRIQTLWRDRAALEAVRSAPGGAPAPRLLRDAGAEPALAVFEVKVHLTAQVGPA</sequence>
<keyword evidence="2" id="KW-1185">Reference proteome</keyword>
<evidence type="ECO:0008006" key="3">
    <source>
        <dbReference type="Google" id="ProtNLM"/>
    </source>
</evidence>
<dbReference type="Proteomes" id="UP001501867">
    <property type="component" value="Unassembled WGS sequence"/>
</dbReference>
<reference evidence="1 2" key="1">
    <citation type="journal article" date="2019" name="Int. J. Syst. Evol. Microbiol.">
        <title>The Global Catalogue of Microorganisms (GCM) 10K type strain sequencing project: providing services to taxonomists for standard genome sequencing and annotation.</title>
        <authorList>
            <consortium name="The Broad Institute Genomics Platform"/>
            <consortium name="The Broad Institute Genome Sequencing Center for Infectious Disease"/>
            <person name="Wu L."/>
            <person name="Ma J."/>
        </authorList>
    </citation>
    <scope>NUCLEOTIDE SEQUENCE [LARGE SCALE GENOMIC DNA]</scope>
    <source>
        <strain evidence="1 2">JCM 4505</strain>
    </source>
</reference>
<comment type="caution">
    <text evidence="1">The sequence shown here is derived from an EMBL/GenBank/DDBJ whole genome shotgun (WGS) entry which is preliminary data.</text>
</comment>
<dbReference type="EMBL" id="BAAABV010000017">
    <property type="protein sequence ID" value="GAA0294435.1"/>
    <property type="molecule type" value="Genomic_DNA"/>
</dbReference>